<dbReference type="Proteomes" id="UP000031056">
    <property type="component" value="Unassembled WGS sequence"/>
</dbReference>
<organism evidence="1 2">
    <name type="scientific">Ordospora colligata OC4</name>
    <dbReference type="NCBI Taxonomy" id="1354746"/>
    <lineage>
        <taxon>Eukaryota</taxon>
        <taxon>Fungi</taxon>
        <taxon>Fungi incertae sedis</taxon>
        <taxon>Microsporidia</taxon>
        <taxon>Ordosporidae</taxon>
        <taxon>Ordospora</taxon>
    </lineage>
</organism>
<dbReference type="RefSeq" id="XP_014563558.1">
    <property type="nucleotide sequence ID" value="XM_014708072.1"/>
</dbReference>
<accession>A0A0B2UEJ6</accession>
<reference evidence="1 2" key="1">
    <citation type="journal article" date="2014" name="MBio">
        <title>The Ordospora colligata genome; evolution of extreme reduction in microsporidia and host-to-parasite horizontal gene transfer.</title>
        <authorList>
            <person name="Pombert J.-F."/>
            <person name="Haag K.L."/>
            <person name="Beidas S."/>
            <person name="Ebert D."/>
            <person name="Keeling P.J."/>
        </authorList>
    </citation>
    <scope>NUCLEOTIDE SEQUENCE [LARGE SCALE GENOMIC DNA]</scope>
    <source>
        <strain evidence="1 2">OC4</strain>
    </source>
</reference>
<sequence length="69" mass="8042">MAVDILVKGLEMKPEEIEDIMYCENTKILIIKANGKEHKYAVEKRDETYIINYNESPVLTNNLAREVKE</sequence>
<gene>
    <name evidence="1" type="ORF">M896_060140</name>
</gene>
<evidence type="ECO:0000313" key="1">
    <source>
        <dbReference type="EMBL" id="KHN69516.1"/>
    </source>
</evidence>
<dbReference type="EMBL" id="JOKQ01000006">
    <property type="protein sequence ID" value="KHN69516.1"/>
    <property type="molecule type" value="Genomic_DNA"/>
</dbReference>
<keyword evidence="2" id="KW-1185">Reference proteome</keyword>
<dbReference type="HOGENOM" id="CLU_204114_0_0_1"/>
<name>A0A0B2UEJ6_9MICR</name>
<dbReference type="AlphaFoldDB" id="A0A0B2UEJ6"/>
<protein>
    <submittedName>
        <fullName evidence="1">Uncharacterized protein</fullName>
    </submittedName>
</protein>
<comment type="caution">
    <text evidence="1">The sequence shown here is derived from an EMBL/GenBank/DDBJ whole genome shotgun (WGS) entry which is preliminary data.</text>
</comment>
<dbReference type="InParanoid" id="A0A0B2UEJ6"/>
<dbReference type="VEuPathDB" id="MicrosporidiaDB:M896_060140"/>
<evidence type="ECO:0000313" key="2">
    <source>
        <dbReference type="Proteomes" id="UP000031056"/>
    </source>
</evidence>
<proteinExistence type="predicted"/>
<dbReference type="GeneID" id="26261885"/>